<dbReference type="InterPro" id="IPR043725">
    <property type="entry name" value="DUF5667"/>
</dbReference>
<dbReference type="RefSeq" id="WP_184978578.1">
    <property type="nucleotide sequence ID" value="NZ_BAAALO010000028.1"/>
</dbReference>
<evidence type="ECO:0000313" key="2">
    <source>
        <dbReference type="EMBL" id="MBB6471354.1"/>
    </source>
</evidence>
<accession>A0A7X0IBC4</accession>
<organism evidence="2 3">
    <name type="scientific">Sphaerisporangium rubeum</name>
    <dbReference type="NCBI Taxonomy" id="321317"/>
    <lineage>
        <taxon>Bacteria</taxon>
        <taxon>Bacillati</taxon>
        <taxon>Actinomycetota</taxon>
        <taxon>Actinomycetes</taxon>
        <taxon>Streptosporangiales</taxon>
        <taxon>Streptosporangiaceae</taxon>
        <taxon>Sphaerisporangium</taxon>
    </lineage>
</organism>
<name>A0A7X0IBC4_9ACTN</name>
<dbReference type="Pfam" id="PF18915">
    <property type="entry name" value="DUF5667"/>
    <property type="match status" value="1"/>
</dbReference>
<gene>
    <name evidence="2" type="ORF">BJ992_000785</name>
</gene>
<keyword evidence="3" id="KW-1185">Reference proteome</keyword>
<protein>
    <recommendedName>
        <fullName evidence="1">DUF5667 domain-containing protein</fullName>
    </recommendedName>
</protein>
<evidence type="ECO:0000313" key="3">
    <source>
        <dbReference type="Proteomes" id="UP000555564"/>
    </source>
</evidence>
<dbReference type="AlphaFoldDB" id="A0A7X0IBC4"/>
<comment type="caution">
    <text evidence="2">The sequence shown here is derived from an EMBL/GenBank/DDBJ whole genome shotgun (WGS) entry which is preliminary data.</text>
</comment>
<reference evidence="2 3" key="1">
    <citation type="submission" date="2020-08" db="EMBL/GenBank/DDBJ databases">
        <title>Sequencing the genomes of 1000 actinobacteria strains.</title>
        <authorList>
            <person name="Klenk H.-P."/>
        </authorList>
    </citation>
    <scope>NUCLEOTIDE SEQUENCE [LARGE SCALE GENOMIC DNA]</scope>
    <source>
        <strain evidence="2 3">DSM 44936</strain>
    </source>
</reference>
<sequence>MGKRGGSWSPYGLWAALTRRGPSARALTVRLRQIGDEPREPSPEFRARLRGQLLAAHGTAGETGPEPAVGAGRRPPLLLRLRPAAMVVSVTGLMALTGLQTYGSVPGDHLYPIKRAAEATLLSLAPDDLERAQRELTAAHSRATEAAALLGYPGDDRERFIGPTLDEMADTTRSALLALRHVKRRDTHTPSIKRFTEQQRDLVAPMLPQLGDDDRTKASAYLDMIDDLTP</sequence>
<feature type="domain" description="DUF5667" evidence="1">
    <location>
        <begin position="103"/>
        <end position="180"/>
    </location>
</feature>
<dbReference type="Proteomes" id="UP000555564">
    <property type="component" value="Unassembled WGS sequence"/>
</dbReference>
<dbReference type="EMBL" id="JACHIU010000001">
    <property type="protein sequence ID" value="MBB6471354.1"/>
    <property type="molecule type" value="Genomic_DNA"/>
</dbReference>
<proteinExistence type="predicted"/>
<evidence type="ECO:0000259" key="1">
    <source>
        <dbReference type="Pfam" id="PF18915"/>
    </source>
</evidence>